<feature type="transmembrane region" description="Helical" evidence="1">
    <location>
        <begin position="47"/>
        <end position="65"/>
    </location>
</feature>
<dbReference type="InterPro" id="IPR012171">
    <property type="entry name" value="Fatty_acid_desaturase"/>
</dbReference>
<dbReference type="Pfam" id="PF00487">
    <property type="entry name" value="FA_desaturase"/>
    <property type="match status" value="1"/>
</dbReference>
<evidence type="ECO:0000313" key="3">
    <source>
        <dbReference type="EMBL" id="SKC76706.1"/>
    </source>
</evidence>
<evidence type="ECO:0000256" key="1">
    <source>
        <dbReference type="SAM" id="Phobius"/>
    </source>
</evidence>
<feature type="transmembrane region" description="Helical" evidence="1">
    <location>
        <begin position="71"/>
        <end position="91"/>
    </location>
</feature>
<dbReference type="GO" id="GO:0016020">
    <property type="term" value="C:membrane"/>
    <property type="evidence" value="ECO:0007669"/>
    <property type="project" value="TreeGrafter"/>
</dbReference>
<gene>
    <name evidence="3" type="ORF">SAMN05660236_3440</name>
</gene>
<reference evidence="3 4" key="1">
    <citation type="submission" date="2017-02" db="EMBL/GenBank/DDBJ databases">
        <authorList>
            <person name="Peterson S.W."/>
        </authorList>
    </citation>
    <scope>NUCLEOTIDE SEQUENCE [LARGE SCALE GENOMIC DNA]</scope>
    <source>
        <strain evidence="3 4">DSM 25262</strain>
    </source>
</reference>
<keyword evidence="4" id="KW-1185">Reference proteome</keyword>
<dbReference type="GO" id="GO:0016717">
    <property type="term" value="F:oxidoreductase activity, acting on paired donors, with oxidation of a pair of donors resulting in the reduction of molecular oxygen to two molecules of water"/>
    <property type="evidence" value="ECO:0007669"/>
    <property type="project" value="TreeGrafter"/>
</dbReference>
<protein>
    <submittedName>
        <fullName evidence="3">Linoleoyl-CoA desaturase</fullName>
    </submittedName>
</protein>
<dbReference type="PANTHER" id="PTHR19353">
    <property type="entry name" value="FATTY ACID DESATURASE 2"/>
    <property type="match status" value="1"/>
</dbReference>
<evidence type="ECO:0000313" key="4">
    <source>
        <dbReference type="Proteomes" id="UP000190961"/>
    </source>
</evidence>
<dbReference type="GO" id="GO:0008610">
    <property type="term" value="P:lipid biosynthetic process"/>
    <property type="evidence" value="ECO:0007669"/>
    <property type="project" value="UniProtKB-ARBA"/>
</dbReference>
<keyword evidence="1" id="KW-1133">Transmembrane helix</keyword>
<dbReference type="RefSeq" id="WP_079687959.1">
    <property type="nucleotide sequence ID" value="NZ_FUZU01000002.1"/>
</dbReference>
<feature type="transmembrane region" description="Helical" evidence="1">
    <location>
        <begin position="235"/>
        <end position="256"/>
    </location>
</feature>
<dbReference type="OrthoDB" id="104711at2"/>
<dbReference type="InterPro" id="IPR005804">
    <property type="entry name" value="FA_desaturase_dom"/>
</dbReference>
<feature type="transmembrane region" description="Helical" evidence="1">
    <location>
        <begin position="103"/>
        <end position="122"/>
    </location>
</feature>
<evidence type="ECO:0000259" key="2">
    <source>
        <dbReference type="Pfam" id="PF00487"/>
    </source>
</evidence>
<dbReference type="Proteomes" id="UP000190961">
    <property type="component" value="Unassembled WGS sequence"/>
</dbReference>
<dbReference type="EMBL" id="FUZU01000002">
    <property type="protein sequence ID" value="SKC76706.1"/>
    <property type="molecule type" value="Genomic_DNA"/>
</dbReference>
<dbReference type="CDD" id="cd03506">
    <property type="entry name" value="Delta6-FADS-like"/>
    <property type="match status" value="1"/>
</dbReference>
<organism evidence="3 4">
    <name type="scientific">Ohtaekwangia koreensis</name>
    <dbReference type="NCBI Taxonomy" id="688867"/>
    <lineage>
        <taxon>Bacteria</taxon>
        <taxon>Pseudomonadati</taxon>
        <taxon>Bacteroidota</taxon>
        <taxon>Cytophagia</taxon>
        <taxon>Cytophagales</taxon>
        <taxon>Fulvivirgaceae</taxon>
        <taxon>Ohtaekwangia</taxon>
    </lineage>
</organism>
<feature type="transmembrane region" description="Helical" evidence="1">
    <location>
        <begin position="207"/>
        <end position="229"/>
    </location>
</feature>
<proteinExistence type="predicted"/>
<dbReference type="PANTHER" id="PTHR19353:SF19">
    <property type="entry name" value="DELTA(5) FATTY ACID DESATURASE C-RELATED"/>
    <property type="match status" value="1"/>
</dbReference>
<accession>A0A1T5LL82</accession>
<keyword evidence="1" id="KW-0472">Membrane</keyword>
<dbReference type="AlphaFoldDB" id="A0A1T5LL82"/>
<dbReference type="STRING" id="688867.SAMN05660236_3440"/>
<feature type="domain" description="Fatty acid desaturase" evidence="2">
    <location>
        <begin position="68"/>
        <end position="342"/>
    </location>
</feature>
<keyword evidence="1" id="KW-0812">Transmembrane</keyword>
<dbReference type="PIRSF" id="PIRSF015921">
    <property type="entry name" value="FA_sphinglp_des"/>
    <property type="match status" value="1"/>
</dbReference>
<sequence>MNVSANSIKFSPLRGDFFSTLNQRVNEYFKSNNISRYANSEMKVKTAFMYLLYFAPYILMITGTISNGWLMLLLCFIMGCGLAGIGLSVMHDANHGAYSNKKWVNQLLGYSLNVVGGNAFNWKVQHNVLHHTYTNIHDVDEDISPRGVLRMTPYSDWKIIHKFQHIYAWFLYGLMTFVWVFIKDFVRLIRYQKDGLVKNQKADIREEWTILIVTKVVYLIYMVAIPLWILPVNGWQWFAGFFLMHYIAGFILAVIFQPAHVIDGTEYPLPNEEGRMENSWAIHQLHTTTNFANKNKILSWYVGGLNYQVEHHLFPNVCHVHYRHISKIVEQTAKEFGLPYKSEPTFIGALVGHGKLLKELGRNPKTQLTPAL</sequence>
<feature type="transmembrane region" description="Helical" evidence="1">
    <location>
        <begin position="166"/>
        <end position="186"/>
    </location>
</feature>
<name>A0A1T5LL82_9BACT</name>